<sequence length="177" mass="18560">MIFIYKGGPTTPPGGRLHTGRQRSGAPVVRTPGERLVLPGVTDRPAAVRLLPVLRYRVDYRLSASLEYTPGITLDSPDRGTGARASAGEASVCLSLSLGTGRGYVQYRIGGRRKAGSGVDCTGDCTGTATVSRGWRADAIKHRYDAASPACLPLGFKPSVSGTTVEGRLPGLKYEAG</sequence>
<reference evidence="1" key="1">
    <citation type="submission" date="2022-07" db="EMBL/GenBank/DDBJ databases">
        <title>Chromosome-level genome of Muraenolepis orangiensis.</title>
        <authorList>
            <person name="Kim J."/>
        </authorList>
    </citation>
    <scope>NUCLEOTIDE SEQUENCE</scope>
    <source>
        <strain evidence="1">KU_S4_2022</strain>
        <tissue evidence="1">Muscle</tissue>
    </source>
</reference>
<gene>
    <name evidence="1" type="ORF">NHX12_020646</name>
</gene>
<dbReference type="AlphaFoldDB" id="A0A9Q0IW07"/>
<dbReference type="Proteomes" id="UP001148018">
    <property type="component" value="Unassembled WGS sequence"/>
</dbReference>
<keyword evidence="2" id="KW-1185">Reference proteome</keyword>
<accession>A0A9Q0IW07</accession>
<protein>
    <submittedName>
        <fullName evidence="1">Uncharacterized protein</fullName>
    </submittedName>
</protein>
<dbReference type="EMBL" id="JANIIK010000036">
    <property type="protein sequence ID" value="KAJ3612370.1"/>
    <property type="molecule type" value="Genomic_DNA"/>
</dbReference>
<proteinExistence type="predicted"/>
<comment type="caution">
    <text evidence="1">The sequence shown here is derived from an EMBL/GenBank/DDBJ whole genome shotgun (WGS) entry which is preliminary data.</text>
</comment>
<organism evidence="1 2">
    <name type="scientific">Muraenolepis orangiensis</name>
    <name type="common">Patagonian moray cod</name>
    <dbReference type="NCBI Taxonomy" id="630683"/>
    <lineage>
        <taxon>Eukaryota</taxon>
        <taxon>Metazoa</taxon>
        <taxon>Chordata</taxon>
        <taxon>Craniata</taxon>
        <taxon>Vertebrata</taxon>
        <taxon>Euteleostomi</taxon>
        <taxon>Actinopterygii</taxon>
        <taxon>Neopterygii</taxon>
        <taxon>Teleostei</taxon>
        <taxon>Neoteleostei</taxon>
        <taxon>Acanthomorphata</taxon>
        <taxon>Zeiogadaria</taxon>
        <taxon>Gadariae</taxon>
        <taxon>Gadiformes</taxon>
        <taxon>Muraenolepidoidei</taxon>
        <taxon>Muraenolepididae</taxon>
        <taxon>Muraenolepis</taxon>
    </lineage>
</organism>
<name>A0A9Q0IW07_9TELE</name>
<evidence type="ECO:0000313" key="1">
    <source>
        <dbReference type="EMBL" id="KAJ3612370.1"/>
    </source>
</evidence>
<evidence type="ECO:0000313" key="2">
    <source>
        <dbReference type="Proteomes" id="UP001148018"/>
    </source>
</evidence>